<keyword evidence="8 11" id="KW-1133">Transmembrane helix</keyword>
<dbReference type="PANTHER" id="PTHR15422:SF24">
    <property type="entry name" value="DOMON RELATED DOMAIN-CONTAINING PROTEIN"/>
    <property type="match status" value="1"/>
</dbReference>
<feature type="domain" description="Cytochrome b561" evidence="12">
    <location>
        <begin position="1"/>
        <end position="197"/>
    </location>
</feature>
<evidence type="ECO:0000256" key="5">
    <source>
        <dbReference type="ARBA" id="ARBA00022692"/>
    </source>
</evidence>
<evidence type="ECO:0000256" key="11">
    <source>
        <dbReference type="SAM" id="Phobius"/>
    </source>
</evidence>
<dbReference type="Proteomes" id="UP001218218">
    <property type="component" value="Unassembled WGS sequence"/>
</dbReference>
<protein>
    <recommendedName>
        <fullName evidence="12">Cytochrome b561 domain-containing protein</fullName>
    </recommendedName>
</protein>
<dbReference type="GO" id="GO:0020037">
    <property type="term" value="F:heme binding"/>
    <property type="evidence" value="ECO:0007669"/>
    <property type="project" value="TreeGrafter"/>
</dbReference>
<reference evidence="13" key="1">
    <citation type="submission" date="2023-03" db="EMBL/GenBank/DDBJ databases">
        <title>Massive genome expansion in bonnet fungi (Mycena s.s.) driven by repeated elements and novel gene families across ecological guilds.</title>
        <authorList>
            <consortium name="Lawrence Berkeley National Laboratory"/>
            <person name="Harder C.B."/>
            <person name="Miyauchi S."/>
            <person name="Viragh M."/>
            <person name="Kuo A."/>
            <person name="Thoen E."/>
            <person name="Andreopoulos B."/>
            <person name="Lu D."/>
            <person name="Skrede I."/>
            <person name="Drula E."/>
            <person name="Henrissat B."/>
            <person name="Morin E."/>
            <person name="Kohler A."/>
            <person name="Barry K."/>
            <person name="LaButti K."/>
            <person name="Morin E."/>
            <person name="Salamov A."/>
            <person name="Lipzen A."/>
            <person name="Mereny Z."/>
            <person name="Hegedus B."/>
            <person name="Baldrian P."/>
            <person name="Stursova M."/>
            <person name="Weitz H."/>
            <person name="Taylor A."/>
            <person name="Grigoriev I.V."/>
            <person name="Nagy L.G."/>
            <person name="Martin F."/>
            <person name="Kauserud H."/>
        </authorList>
    </citation>
    <scope>NUCLEOTIDE SEQUENCE</scope>
    <source>
        <strain evidence="13">CBHHK002</strain>
    </source>
</reference>
<evidence type="ECO:0000256" key="7">
    <source>
        <dbReference type="ARBA" id="ARBA00022982"/>
    </source>
</evidence>
<feature type="transmembrane region" description="Helical" evidence="11">
    <location>
        <begin position="15"/>
        <end position="41"/>
    </location>
</feature>
<organism evidence="13 14">
    <name type="scientific">Mycena albidolilacea</name>
    <dbReference type="NCBI Taxonomy" id="1033008"/>
    <lineage>
        <taxon>Eukaryota</taxon>
        <taxon>Fungi</taxon>
        <taxon>Dikarya</taxon>
        <taxon>Basidiomycota</taxon>
        <taxon>Agaricomycotina</taxon>
        <taxon>Agaricomycetes</taxon>
        <taxon>Agaricomycetidae</taxon>
        <taxon>Agaricales</taxon>
        <taxon>Marasmiineae</taxon>
        <taxon>Mycenaceae</taxon>
        <taxon>Mycena</taxon>
    </lineage>
</organism>
<feature type="transmembrane region" description="Helical" evidence="11">
    <location>
        <begin position="53"/>
        <end position="74"/>
    </location>
</feature>
<keyword evidence="6" id="KW-0479">Metal-binding</keyword>
<proteinExistence type="predicted"/>
<sequence>MPSHTPVVTLDYHDFLIAAHSILTSVAALIAAPAAILIGRYFRSRSWWFKAHVTLQTFTAIFVITGTALSLVSVVHNGNGNQLTGRLKDPHHDLGVSILVLFLLQFVFGVVAHYTHSEGHSKGSAFPTLTTPKNPLRHVHVVFGIVMTALLYAGVKTGMDEWDKVSDSGTRVPKGIRTAYWVLFGLAVAAYLFGWILEPIRRGSERDSVDAASLEKVEE</sequence>
<evidence type="ECO:0000256" key="9">
    <source>
        <dbReference type="ARBA" id="ARBA00023004"/>
    </source>
</evidence>
<dbReference type="AlphaFoldDB" id="A0AAD7EZE3"/>
<evidence type="ECO:0000259" key="12">
    <source>
        <dbReference type="PROSITE" id="PS50939"/>
    </source>
</evidence>
<comment type="caution">
    <text evidence="13">The sequence shown here is derived from an EMBL/GenBank/DDBJ whole genome shotgun (WGS) entry which is preliminary data.</text>
</comment>
<dbReference type="GO" id="GO:0046872">
    <property type="term" value="F:metal ion binding"/>
    <property type="evidence" value="ECO:0007669"/>
    <property type="project" value="UniProtKB-KW"/>
</dbReference>
<keyword evidence="9" id="KW-0408">Iron</keyword>
<evidence type="ECO:0000256" key="3">
    <source>
        <dbReference type="ARBA" id="ARBA00022448"/>
    </source>
</evidence>
<evidence type="ECO:0000313" key="14">
    <source>
        <dbReference type="Proteomes" id="UP001218218"/>
    </source>
</evidence>
<comment type="subcellular location">
    <subcellularLocation>
        <location evidence="2">Membrane</location>
        <topology evidence="2">Multi-pass membrane protein</topology>
    </subcellularLocation>
</comment>
<dbReference type="EMBL" id="JARIHO010000005">
    <property type="protein sequence ID" value="KAJ7360921.1"/>
    <property type="molecule type" value="Genomic_DNA"/>
</dbReference>
<evidence type="ECO:0000256" key="4">
    <source>
        <dbReference type="ARBA" id="ARBA00022617"/>
    </source>
</evidence>
<keyword evidence="10 11" id="KW-0472">Membrane</keyword>
<evidence type="ECO:0000256" key="2">
    <source>
        <dbReference type="ARBA" id="ARBA00004141"/>
    </source>
</evidence>
<comment type="cofactor">
    <cofactor evidence="1">
        <name>heme b</name>
        <dbReference type="ChEBI" id="CHEBI:60344"/>
    </cofactor>
</comment>
<feature type="transmembrane region" description="Helical" evidence="11">
    <location>
        <begin position="136"/>
        <end position="155"/>
    </location>
</feature>
<evidence type="ECO:0000313" key="13">
    <source>
        <dbReference type="EMBL" id="KAJ7360921.1"/>
    </source>
</evidence>
<dbReference type="PROSITE" id="PS50939">
    <property type="entry name" value="CYTOCHROME_B561"/>
    <property type="match status" value="1"/>
</dbReference>
<name>A0AAD7EZE3_9AGAR</name>
<evidence type="ECO:0000256" key="1">
    <source>
        <dbReference type="ARBA" id="ARBA00001970"/>
    </source>
</evidence>
<keyword evidence="5 11" id="KW-0812">Transmembrane</keyword>
<dbReference type="PANTHER" id="PTHR15422">
    <property type="entry name" value="OS05G0565100 PROTEIN"/>
    <property type="match status" value="1"/>
</dbReference>
<dbReference type="InterPro" id="IPR006593">
    <property type="entry name" value="Cyt_b561/ferric_Rdtase_TM"/>
</dbReference>
<dbReference type="SMART" id="SM00665">
    <property type="entry name" value="B561"/>
    <property type="match status" value="1"/>
</dbReference>
<dbReference type="GO" id="GO:0140575">
    <property type="term" value="F:transmembrane monodehydroascorbate reductase activity"/>
    <property type="evidence" value="ECO:0007669"/>
    <property type="project" value="InterPro"/>
</dbReference>
<evidence type="ECO:0000256" key="10">
    <source>
        <dbReference type="ARBA" id="ARBA00023136"/>
    </source>
</evidence>
<keyword evidence="4" id="KW-0349">Heme</keyword>
<keyword evidence="3" id="KW-0813">Transport</keyword>
<evidence type="ECO:0000256" key="6">
    <source>
        <dbReference type="ARBA" id="ARBA00022723"/>
    </source>
</evidence>
<feature type="transmembrane region" description="Helical" evidence="11">
    <location>
        <begin position="175"/>
        <end position="197"/>
    </location>
</feature>
<accession>A0AAD7EZE3</accession>
<dbReference type="GO" id="GO:0016020">
    <property type="term" value="C:membrane"/>
    <property type="evidence" value="ECO:0007669"/>
    <property type="project" value="UniProtKB-SubCell"/>
</dbReference>
<feature type="transmembrane region" description="Helical" evidence="11">
    <location>
        <begin position="94"/>
        <end position="115"/>
    </location>
</feature>
<gene>
    <name evidence="13" type="ORF">DFH08DRAFT_842540</name>
</gene>
<dbReference type="Pfam" id="PF03188">
    <property type="entry name" value="Cytochrom_B561"/>
    <property type="match status" value="1"/>
</dbReference>
<keyword evidence="14" id="KW-1185">Reference proteome</keyword>
<keyword evidence="7" id="KW-0249">Electron transport</keyword>
<evidence type="ECO:0000256" key="8">
    <source>
        <dbReference type="ARBA" id="ARBA00022989"/>
    </source>
</evidence>
<dbReference type="Gene3D" id="1.20.120.1770">
    <property type="match status" value="1"/>
</dbReference>
<dbReference type="InterPro" id="IPR045150">
    <property type="entry name" value="CYB561D1/2"/>
</dbReference>